<reference evidence="1 2" key="1">
    <citation type="submission" date="2024-01" db="EMBL/GenBank/DDBJ databases">
        <title>Genome assemblies of Stephania.</title>
        <authorList>
            <person name="Yang L."/>
        </authorList>
    </citation>
    <scope>NUCLEOTIDE SEQUENCE [LARGE SCALE GENOMIC DNA]</scope>
    <source>
        <strain evidence="1">QJT</strain>
        <tissue evidence="1">Leaf</tissue>
    </source>
</reference>
<dbReference type="EMBL" id="JBBNAE010000004">
    <property type="protein sequence ID" value="KAK9129990.1"/>
    <property type="molecule type" value="Genomic_DNA"/>
</dbReference>
<evidence type="ECO:0000313" key="1">
    <source>
        <dbReference type="EMBL" id="KAK9129990.1"/>
    </source>
</evidence>
<proteinExistence type="predicted"/>
<comment type="caution">
    <text evidence="1">The sequence shown here is derived from an EMBL/GenBank/DDBJ whole genome shotgun (WGS) entry which is preliminary data.</text>
</comment>
<keyword evidence="2" id="KW-1185">Reference proteome</keyword>
<name>A0AAP0JB99_9MAGN</name>
<gene>
    <name evidence="1" type="ORF">Sjap_010477</name>
</gene>
<evidence type="ECO:0000313" key="2">
    <source>
        <dbReference type="Proteomes" id="UP001417504"/>
    </source>
</evidence>
<sequence length="123" mass="13810">MFDFVGGFLYCEWQELTVDRFSTNTNKATATPTPTATQTTPHLLFLERASPADLRNSLPENPNIYDFSEIRKATNNFLICHPRYPPPPSSSSCFEALSNTGIKLVPANLEHQGQKTKRNHELG</sequence>
<protein>
    <submittedName>
        <fullName evidence="1">Uncharacterized protein</fullName>
    </submittedName>
</protein>
<dbReference type="AlphaFoldDB" id="A0AAP0JB99"/>
<accession>A0AAP0JB99</accession>
<organism evidence="1 2">
    <name type="scientific">Stephania japonica</name>
    <dbReference type="NCBI Taxonomy" id="461633"/>
    <lineage>
        <taxon>Eukaryota</taxon>
        <taxon>Viridiplantae</taxon>
        <taxon>Streptophyta</taxon>
        <taxon>Embryophyta</taxon>
        <taxon>Tracheophyta</taxon>
        <taxon>Spermatophyta</taxon>
        <taxon>Magnoliopsida</taxon>
        <taxon>Ranunculales</taxon>
        <taxon>Menispermaceae</taxon>
        <taxon>Menispermoideae</taxon>
        <taxon>Cissampelideae</taxon>
        <taxon>Stephania</taxon>
    </lineage>
</organism>
<dbReference type="Proteomes" id="UP001417504">
    <property type="component" value="Unassembled WGS sequence"/>
</dbReference>